<dbReference type="OrthoDB" id="6736754at2759"/>
<protein>
    <submittedName>
        <fullName evidence="2">Uncharacterized protein</fullName>
    </submittedName>
</protein>
<evidence type="ECO:0000313" key="3">
    <source>
        <dbReference type="Proteomes" id="UP000410492"/>
    </source>
</evidence>
<sequence length="122" mass="12317">MKTLLILMASVAISMASVIPLGLVSPGATVVQGPSSQAAVVGPDGGAVVSSNIGGSVVAPAPAGVYTLPAPIQNFDRGSTCLHQFLHGEIDVDLSYNAPACDSMIVGFGWPHILPSHGIWLG</sequence>
<dbReference type="AlphaFoldDB" id="A0A653BKJ2"/>
<keyword evidence="3" id="KW-1185">Reference proteome</keyword>
<reference evidence="2 3" key="1">
    <citation type="submission" date="2019-01" db="EMBL/GenBank/DDBJ databases">
        <authorList>
            <person name="Sayadi A."/>
        </authorList>
    </citation>
    <scope>NUCLEOTIDE SEQUENCE [LARGE SCALE GENOMIC DNA]</scope>
</reference>
<name>A0A653BKJ2_CALMS</name>
<dbReference type="EMBL" id="CAACVG010002169">
    <property type="protein sequence ID" value="VEN36121.1"/>
    <property type="molecule type" value="Genomic_DNA"/>
</dbReference>
<feature type="chain" id="PRO_5025025528" evidence="1">
    <location>
        <begin position="17"/>
        <end position="122"/>
    </location>
</feature>
<evidence type="ECO:0000256" key="1">
    <source>
        <dbReference type="SAM" id="SignalP"/>
    </source>
</evidence>
<dbReference type="Proteomes" id="UP000410492">
    <property type="component" value="Unassembled WGS sequence"/>
</dbReference>
<organism evidence="2 3">
    <name type="scientific">Callosobruchus maculatus</name>
    <name type="common">Southern cowpea weevil</name>
    <name type="synonym">Pulse bruchid</name>
    <dbReference type="NCBI Taxonomy" id="64391"/>
    <lineage>
        <taxon>Eukaryota</taxon>
        <taxon>Metazoa</taxon>
        <taxon>Ecdysozoa</taxon>
        <taxon>Arthropoda</taxon>
        <taxon>Hexapoda</taxon>
        <taxon>Insecta</taxon>
        <taxon>Pterygota</taxon>
        <taxon>Neoptera</taxon>
        <taxon>Endopterygota</taxon>
        <taxon>Coleoptera</taxon>
        <taxon>Polyphaga</taxon>
        <taxon>Cucujiformia</taxon>
        <taxon>Chrysomeloidea</taxon>
        <taxon>Chrysomelidae</taxon>
        <taxon>Bruchinae</taxon>
        <taxon>Bruchini</taxon>
        <taxon>Callosobruchus</taxon>
    </lineage>
</organism>
<feature type="signal peptide" evidence="1">
    <location>
        <begin position="1"/>
        <end position="16"/>
    </location>
</feature>
<proteinExistence type="predicted"/>
<evidence type="ECO:0000313" key="2">
    <source>
        <dbReference type="EMBL" id="VEN36121.1"/>
    </source>
</evidence>
<accession>A0A653BKJ2</accession>
<gene>
    <name evidence="2" type="ORF">CALMAC_LOCUS1829</name>
</gene>
<keyword evidence="1" id="KW-0732">Signal</keyword>